<dbReference type="SUPFAM" id="SSF51126">
    <property type="entry name" value="Pectin lyase-like"/>
    <property type="match status" value="1"/>
</dbReference>
<sequence length="462" mass="49776">MSSMFISNHPSGAVSQGLQRLWDSSFLSLDTAKSSASSKPKDQSENKMNGNENSRKKGVEHTVGDLTTMIVNARDYGAIPIEENAKYDSTNALNAAFAAAIQKKLPCYVPPGTYQTSGPLIAKGSNVMIYGAGGTNTVIKTLSTDYDCILIGPGANMNNQSLGGFLRDIYFLGPVKQPQGVTAGVKLNGIRQFEVRNVQSDGFPIAFDLINNCFGSVFFNLRAQYNWNTVALNLRSGFQSGNDLQFYNCWLGGTKAAVHISPASGGFHFWGGQLSAGFGLTAPDDNLGIVVIGKDLVTGAIGGTANIIFDGIDFEGYKHVWALRAFDKTNMAVRGCSFLANSGTDALGILKQQRAQSSQFTFENNTVRGPHSGPPIVIEGEYSAFSIYELGTEMNRASFLNYPSLDTSLTMLEVSQIKLGTGIGRSNYASKIVLGNVLLRSLNNQLQISTDWGKTWKVVQTL</sequence>
<dbReference type="AlphaFoldDB" id="A0A2T6G7X9"/>
<comment type="caution">
    <text evidence="3">The sequence shown here is derived from an EMBL/GenBank/DDBJ whole genome shotgun (WGS) entry which is preliminary data.</text>
</comment>
<name>A0A2T6G7X9_9BACL</name>
<organism evidence="3 4">
    <name type="scientific">Paenibacillus elgii</name>
    <dbReference type="NCBI Taxonomy" id="189691"/>
    <lineage>
        <taxon>Bacteria</taxon>
        <taxon>Bacillati</taxon>
        <taxon>Bacillota</taxon>
        <taxon>Bacilli</taxon>
        <taxon>Bacillales</taxon>
        <taxon>Paenibacillaceae</taxon>
        <taxon>Paenibacillus</taxon>
    </lineage>
</organism>
<protein>
    <recommendedName>
        <fullName evidence="2">Rhamnogalacturonase A/B/Epimerase-like pectate lyase domain-containing protein</fullName>
    </recommendedName>
</protein>
<evidence type="ECO:0000256" key="1">
    <source>
        <dbReference type="SAM" id="MobiDB-lite"/>
    </source>
</evidence>
<feature type="domain" description="Rhamnogalacturonase A/B/Epimerase-like pectate lyase" evidence="2">
    <location>
        <begin position="70"/>
        <end position="141"/>
    </location>
</feature>
<dbReference type="EMBL" id="PYHP01000015">
    <property type="protein sequence ID" value="PUA40257.1"/>
    <property type="molecule type" value="Genomic_DNA"/>
</dbReference>
<evidence type="ECO:0000259" key="2">
    <source>
        <dbReference type="Pfam" id="PF12708"/>
    </source>
</evidence>
<accession>A0A2T6G7X9</accession>
<dbReference type="Proteomes" id="UP000244184">
    <property type="component" value="Unassembled WGS sequence"/>
</dbReference>
<dbReference type="InterPro" id="IPR024535">
    <property type="entry name" value="RHGA/B-epi-like_pectate_lyase"/>
</dbReference>
<reference evidence="3 4" key="1">
    <citation type="submission" date="2018-03" db="EMBL/GenBank/DDBJ databases">
        <title>Genome sequence of Paenibacillus elgii strain AC13 an antimicrobial compound producing bacteria.</title>
        <authorList>
            <person name="Kurokawa A.S."/>
            <person name="Araujo J.F."/>
            <person name="Costa R.A."/>
            <person name="Ortega D.B."/>
            <person name="Pires A.S."/>
            <person name="Pappas G.J.Jr."/>
            <person name="Franco O.L."/>
            <person name="Barreto C."/>
            <person name="Magalhaes B.S."/>
            <person name="Kruger R.H."/>
        </authorList>
    </citation>
    <scope>NUCLEOTIDE SEQUENCE [LARGE SCALE GENOMIC DNA]</scope>
    <source>
        <strain evidence="3 4">AC13</strain>
    </source>
</reference>
<evidence type="ECO:0000313" key="4">
    <source>
        <dbReference type="Proteomes" id="UP000244184"/>
    </source>
</evidence>
<dbReference type="InterPro" id="IPR011050">
    <property type="entry name" value="Pectin_lyase_fold/virulence"/>
</dbReference>
<dbReference type="InterPro" id="IPR012334">
    <property type="entry name" value="Pectin_lyas_fold"/>
</dbReference>
<dbReference type="Pfam" id="PF12708">
    <property type="entry name" value="Pect-lyase_RHGA_epim"/>
    <property type="match status" value="1"/>
</dbReference>
<gene>
    <name evidence="3" type="ORF">C8Z91_05250</name>
</gene>
<proteinExistence type="predicted"/>
<evidence type="ECO:0000313" key="3">
    <source>
        <dbReference type="EMBL" id="PUA40257.1"/>
    </source>
</evidence>
<dbReference type="Gene3D" id="2.160.20.10">
    <property type="entry name" value="Single-stranded right-handed beta-helix, Pectin lyase-like"/>
    <property type="match status" value="1"/>
</dbReference>
<feature type="region of interest" description="Disordered" evidence="1">
    <location>
        <begin position="33"/>
        <end position="61"/>
    </location>
</feature>